<keyword evidence="1" id="KW-0695">RNA-directed DNA polymerase</keyword>
<dbReference type="EMBL" id="AB097125">
    <property type="protein sequence ID" value="BAC82593.1"/>
    <property type="molecule type" value="Genomic_DNA"/>
</dbReference>
<dbReference type="AlphaFoldDB" id="Q76IN7"/>
<proteinExistence type="predicted"/>
<gene>
    <name evidence="1" type="primary">rt</name>
</gene>
<organism evidence="1">
    <name type="scientific">Ciona savignyi</name>
    <name type="common">Pacific transparent sea squirt</name>
    <dbReference type="NCBI Taxonomy" id="51511"/>
    <lineage>
        <taxon>Eukaryota</taxon>
        <taxon>Metazoa</taxon>
        <taxon>Chordata</taxon>
        <taxon>Tunicata</taxon>
        <taxon>Ascidiacea</taxon>
        <taxon>Phlebobranchia</taxon>
        <taxon>Cionidae</taxon>
        <taxon>Ciona</taxon>
    </lineage>
</organism>
<evidence type="ECO:0000313" key="1">
    <source>
        <dbReference type="EMBL" id="BAC82593.1"/>
    </source>
</evidence>
<feature type="non-terminal residue" evidence="1">
    <location>
        <position position="1"/>
    </location>
</feature>
<keyword evidence="1" id="KW-0808">Transferase</keyword>
<sequence>GLKVQPSKCHSLGISHTRGKTSVTRVRVNPFLNIDGTDLPVVPPGSWIKFLGIMIGPHGSCRLQRNTISEALKRLMGAKLKPQQKIYMLKNHLIPRWRYSLSISEQTQQTLYWVDREVRRTVKKILHAPGCLSDNFIHLDSRNGGLGICSMTEWTYVAKMRLRSRLADSLDPAISVLAPTIYSRTHAVIGARLKRMLGEEPTIKSLQQHRKKTLSEQVQGYGSEHFNNSYSNSWLSGSTRLISGRNYVQACALRTQTLPTREAVSRGRSGTNNICRNCGLEEETLSHILQNCHRTNKIRIHRHNAVLQILTQHLCRRNWRIQEEPLIPTPGGNVIKPDVLATDPEGNLYVIDAACPYEGGGDSLSRAAAAKVEKYSAYETSIRRYIGRTPRKTIFVGFVVGARGAMPPQTQEFCKQVGLGKGKLHLMSVRAIEGSLKIFRLFMAL</sequence>
<protein>
    <submittedName>
        <fullName evidence="1">Reverse transcriptase</fullName>
    </submittedName>
</protein>
<accession>Q76IN7</accession>
<keyword evidence="1" id="KW-0548">Nucleotidyltransferase</keyword>
<name>Q76IN7_CIOSA</name>
<dbReference type="GO" id="GO:0003964">
    <property type="term" value="F:RNA-directed DNA polymerase activity"/>
    <property type="evidence" value="ECO:0007669"/>
    <property type="project" value="UniProtKB-KW"/>
</dbReference>
<reference evidence="1" key="1">
    <citation type="journal article" date="2004" name="Mol. Biol. Evol.">
        <title>Cross-genome screening of novel sequence-specific non-LTR retrotransposons: various multicopy RNA genes and microsatellites are selected as targets.</title>
        <authorList>
            <person name="Kojima K.K."/>
            <person name="Fujiwara H."/>
        </authorList>
    </citation>
    <scope>NUCLEOTIDE SEQUENCE</scope>
</reference>